<keyword evidence="6 17" id="KW-0547">Nucleotide-binding</keyword>
<comment type="similarity">
    <text evidence="3 19">In the N-terminal section; belongs to the NnrE/AIBP family.</text>
</comment>
<evidence type="ECO:0000256" key="3">
    <source>
        <dbReference type="ARBA" id="ARBA00006001"/>
    </source>
</evidence>
<dbReference type="Pfam" id="PF03853">
    <property type="entry name" value="YjeF_N"/>
    <property type="match status" value="1"/>
</dbReference>
<evidence type="ECO:0000256" key="5">
    <source>
        <dbReference type="ARBA" id="ARBA00022723"/>
    </source>
</evidence>
<dbReference type="AlphaFoldDB" id="A0A1C4E4H1"/>
<dbReference type="InterPro" id="IPR030677">
    <property type="entry name" value="Nnr"/>
</dbReference>
<dbReference type="PANTHER" id="PTHR12592">
    <property type="entry name" value="ATP-DEPENDENT (S)-NAD(P)H-HYDRATE DEHYDRATASE FAMILY MEMBER"/>
    <property type="match status" value="1"/>
</dbReference>
<evidence type="ECO:0000256" key="18">
    <source>
        <dbReference type="HAMAP-Rule" id="MF_01966"/>
    </source>
</evidence>
<dbReference type="Pfam" id="PF01256">
    <property type="entry name" value="Carb_kinase"/>
    <property type="match status" value="1"/>
</dbReference>
<evidence type="ECO:0000256" key="15">
    <source>
        <dbReference type="ARBA" id="ARBA00048238"/>
    </source>
</evidence>
<comment type="similarity">
    <text evidence="17">Belongs to the NnrD/CARKD family.</text>
</comment>
<dbReference type="EC" id="4.2.1.136" evidence="19"/>
<dbReference type="GO" id="GO:0046872">
    <property type="term" value="F:metal ion binding"/>
    <property type="evidence" value="ECO:0007669"/>
    <property type="project" value="UniProtKB-UniRule"/>
</dbReference>
<evidence type="ECO:0000313" key="22">
    <source>
        <dbReference type="EMBL" id="SCC38484.1"/>
    </source>
</evidence>
<dbReference type="RefSeq" id="WP_089712299.1">
    <property type="nucleotide sequence ID" value="NZ_FMAR01000007.1"/>
</dbReference>
<dbReference type="SUPFAM" id="SSF64153">
    <property type="entry name" value="YjeF N-terminal domain-like"/>
    <property type="match status" value="1"/>
</dbReference>
<comment type="function">
    <text evidence="18">Catalyzes the epimerization of the S- and R-forms of NAD(P)HX, a damaged form of NAD(P)H that is a result of enzymatic or heat-dependent hydration. This is a prerequisite for the S-specific NAD(P)H-hydrate dehydratase to allow the repair of both epimers of NAD(P)HX.</text>
</comment>
<comment type="cofactor">
    <cofactor evidence="18 19">
        <name>K(+)</name>
        <dbReference type="ChEBI" id="CHEBI:29103"/>
    </cofactor>
    <text evidence="18 19">Binds 1 potassium ion per subunit.</text>
</comment>
<evidence type="ECO:0000259" key="21">
    <source>
        <dbReference type="PROSITE" id="PS51385"/>
    </source>
</evidence>
<feature type="binding site" evidence="18">
    <location>
        <position position="164"/>
    </location>
    <ligand>
        <name>K(+)</name>
        <dbReference type="ChEBI" id="CHEBI:29103"/>
    </ligand>
</feature>
<keyword evidence="12 17" id="KW-0456">Lyase</keyword>
<dbReference type="PANTHER" id="PTHR12592:SF0">
    <property type="entry name" value="ATP-DEPENDENT (S)-NAD(P)H-HYDRATE DEHYDRATASE"/>
    <property type="match status" value="1"/>
</dbReference>
<comment type="catalytic activity">
    <reaction evidence="16 17 19">
        <text>(6S)-NADPHX + ADP = AMP + phosphate + NADPH + H(+)</text>
        <dbReference type="Rhea" id="RHEA:32235"/>
        <dbReference type="ChEBI" id="CHEBI:15378"/>
        <dbReference type="ChEBI" id="CHEBI:43474"/>
        <dbReference type="ChEBI" id="CHEBI:57783"/>
        <dbReference type="ChEBI" id="CHEBI:64076"/>
        <dbReference type="ChEBI" id="CHEBI:456215"/>
        <dbReference type="ChEBI" id="CHEBI:456216"/>
        <dbReference type="EC" id="4.2.1.136"/>
    </reaction>
</comment>
<dbReference type="EMBL" id="FMAR01000007">
    <property type="protein sequence ID" value="SCC38484.1"/>
    <property type="molecule type" value="Genomic_DNA"/>
</dbReference>
<evidence type="ECO:0000256" key="11">
    <source>
        <dbReference type="ARBA" id="ARBA00023235"/>
    </source>
</evidence>
<dbReference type="NCBIfam" id="TIGR00197">
    <property type="entry name" value="yjeF_nterm"/>
    <property type="match status" value="1"/>
</dbReference>
<evidence type="ECO:0000256" key="10">
    <source>
        <dbReference type="ARBA" id="ARBA00023027"/>
    </source>
</evidence>
<feature type="binding site" evidence="17">
    <location>
        <position position="383"/>
    </location>
    <ligand>
        <name>(6S)-NADPHX</name>
        <dbReference type="ChEBI" id="CHEBI:64076"/>
    </ligand>
</feature>
<dbReference type="Gene3D" id="3.40.50.10260">
    <property type="entry name" value="YjeF N-terminal domain"/>
    <property type="match status" value="1"/>
</dbReference>
<comment type="similarity">
    <text evidence="18">Belongs to the NnrE/AIBP family.</text>
</comment>
<comment type="subunit">
    <text evidence="17">Homotetramer.</text>
</comment>
<feature type="binding site" evidence="18">
    <location>
        <begin position="57"/>
        <end position="61"/>
    </location>
    <ligand>
        <name>(6S)-NADPHX</name>
        <dbReference type="ChEBI" id="CHEBI:64076"/>
    </ligand>
</feature>
<comment type="caution">
    <text evidence="18">Lacks conserved residue(s) required for the propagation of feature annotation.</text>
</comment>
<feature type="binding site" evidence="18">
    <location>
        <position position="161"/>
    </location>
    <ligand>
        <name>(6S)-NADPHX</name>
        <dbReference type="ChEBI" id="CHEBI:64076"/>
    </ligand>
</feature>
<dbReference type="PROSITE" id="PS51385">
    <property type="entry name" value="YJEF_N"/>
    <property type="match status" value="1"/>
</dbReference>
<evidence type="ECO:0000256" key="14">
    <source>
        <dbReference type="ARBA" id="ARBA00025153"/>
    </source>
</evidence>
<evidence type="ECO:0000256" key="13">
    <source>
        <dbReference type="ARBA" id="ARBA00023268"/>
    </source>
</evidence>
<dbReference type="HAMAP" id="MF_01966">
    <property type="entry name" value="NADHX_epimerase"/>
    <property type="match status" value="1"/>
</dbReference>
<dbReference type="HAMAP" id="MF_01965">
    <property type="entry name" value="NADHX_dehydratase"/>
    <property type="match status" value="1"/>
</dbReference>
<reference evidence="22 23" key="1">
    <citation type="submission" date="2016-08" db="EMBL/GenBank/DDBJ databases">
        <authorList>
            <person name="Seilhamer J.J."/>
        </authorList>
    </citation>
    <scope>NUCLEOTIDE SEQUENCE [LARGE SCALE GENOMIC DNA]</scope>
    <source>
        <strain evidence="22 23">A37T2</strain>
    </source>
</reference>
<dbReference type="Gene3D" id="3.40.1190.20">
    <property type="match status" value="1"/>
</dbReference>
<dbReference type="InterPro" id="IPR036652">
    <property type="entry name" value="YjeF_N_dom_sf"/>
</dbReference>
<dbReference type="InterPro" id="IPR004443">
    <property type="entry name" value="YjeF_N_dom"/>
</dbReference>
<dbReference type="InterPro" id="IPR017953">
    <property type="entry name" value="Carbohydrate_kinase_pred_CS"/>
</dbReference>
<dbReference type="PROSITE" id="PS01050">
    <property type="entry name" value="YJEF_C_2"/>
    <property type="match status" value="1"/>
</dbReference>
<evidence type="ECO:0000256" key="12">
    <source>
        <dbReference type="ARBA" id="ARBA00023239"/>
    </source>
</evidence>
<dbReference type="SUPFAM" id="SSF53613">
    <property type="entry name" value="Ribokinase-like"/>
    <property type="match status" value="1"/>
</dbReference>
<comment type="catalytic activity">
    <reaction evidence="1 18 19">
        <text>(6R)-NADHX = (6S)-NADHX</text>
        <dbReference type="Rhea" id="RHEA:32215"/>
        <dbReference type="ChEBI" id="CHEBI:64074"/>
        <dbReference type="ChEBI" id="CHEBI:64075"/>
        <dbReference type="EC" id="5.1.99.6"/>
    </reaction>
</comment>
<feature type="binding site" evidence="17">
    <location>
        <position position="448"/>
    </location>
    <ligand>
        <name>(6S)-NADPHX</name>
        <dbReference type="ChEBI" id="CHEBI:64076"/>
    </ligand>
</feature>
<keyword evidence="23" id="KW-1185">Reference proteome</keyword>
<dbReference type="GO" id="GO:0046496">
    <property type="term" value="P:nicotinamide nucleotide metabolic process"/>
    <property type="evidence" value="ECO:0007669"/>
    <property type="project" value="UniProtKB-UniRule"/>
</dbReference>
<evidence type="ECO:0000256" key="7">
    <source>
        <dbReference type="ARBA" id="ARBA00022840"/>
    </source>
</evidence>
<name>A0A1C4E4H1_9BACT</name>
<keyword evidence="7 17" id="KW-0067">ATP-binding</keyword>
<dbReference type="InterPro" id="IPR000631">
    <property type="entry name" value="CARKD"/>
</dbReference>
<feature type="binding site" evidence="17">
    <location>
        <begin position="418"/>
        <end position="422"/>
    </location>
    <ligand>
        <name>AMP</name>
        <dbReference type="ChEBI" id="CHEBI:456215"/>
    </ligand>
</feature>
<dbReference type="GO" id="GO:0110051">
    <property type="term" value="P:metabolite repair"/>
    <property type="evidence" value="ECO:0007669"/>
    <property type="project" value="TreeGrafter"/>
</dbReference>
<proteinExistence type="inferred from homology"/>
<keyword evidence="5 18" id="KW-0479">Metal-binding</keyword>
<evidence type="ECO:0000256" key="17">
    <source>
        <dbReference type="HAMAP-Rule" id="MF_01965"/>
    </source>
</evidence>
<feature type="binding site" evidence="17">
    <location>
        <position position="332"/>
    </location>
    <ligand>
        <name>(6S)-NADPHX</name>
        <dbReference type="ChEBI" id="CHEBI:64076"/>
    </ligand>
</feature>
<dbReference type="Proteomes" id="UP000242818">
    <property type="component" value="Unassembled WGS sequence"/>
</dbReference>
<protein>
    <recommendedName>
        <fullName evidence="19">Bifunctional NAD(P)H-hydrate repair enzyme</fullName>
    </recommendedName>
    <alternativeName>
        <fullName evidence="19">Nicotinamide nucleotide repair protein</fullName>
    </alternativeName>
    <domain>
        <recommendedName>
            <fullName evidence="19">ADP-dependent (S)-NAD(P)H-hydrate dehydratase</fullName>
            <ecNumber evidence="19">4.2.1.136</ecNumber>
        </recommendedName>
        <alternativeName>
            <fullName evidence="19">ADP-dependent NAD(P)HX dehydratase</fullName>
        </alternativeName>
    </domain>
    <domain>
        <recommendedName>
            <fullName evidence="19">NAD(P)H-hydrate epimerase</fullName>
            <ecNumber evidence="19">5.1.99.6</ecNumber>
        </recommendedName>
    </domain>
</protein>
<evidence type="ECO:0000256" key="8">
    <source>
        <dbReference type="ARBA" id="ARBA00022857"/>
    </source>
</evidence>
<feature type="binding site" evidence="18">
    <location>
        <begin position="130"/>
        <end position="136"/>
    </location>
    <ligand>
        <name>(6S)-NADPHX</name>
        <dbReference type="ChEBI" id="CHEBI:64076"/>
    </ligand>
</feature>
<dbReference type="CDD" id="cd01171">
    <property type="entry name" value="YXKO-related"/>
    <property type="match status" value="1"/>
</dbReference>
<dbReference type="EC" id="5.1.99.6" evidence="19"/>
<feature type="domain" description="YjeF N-terminal" evidence="21">
    <location>
        <begin position="9"/>
        <end position="218"/>
    </location>
</feature>
<comment type="catalytic activity">
    <reaction evidence="15 17 19">
        <text>(6S)-NADHX + ADP = AMP + phosphate + NADH + H(+)</text>
        <dbReference type="Rhea" id="RHEA:32223"/>
        <dbReference type="ChEBI" id="CHEBI:15378"/>
        <dbReference type="ChEBI" id="CHEBI:43474"/>
        <dbReference type="ChEBI" id="CHEBI:57945"/>
        <dbReference type="ChEBI" id="CHEBI:64074"/>
        <dbReference type="ChEBI" id="CHEBI:456215"/>
        <dbReference type="ChEBI" id="CHEBI:456216"/>
        <dbReference type="EC" id="4.2.1.136"/>
    </reaction>
</comment>
<feature type="binding site" evidence="17">
    <location>
        <position position="447"/>
    </location>
    <ligand>
        <name>AMP</name>
        <dbReference type="ChEBI" id="CHEBI:456215"/>
    </ligand>
</feature>
<comment type="similarity">
    <text evidence="4 19">In the C-terminal section; belongs to the NnrD/CARKD family.</text>
</comment>
<keyword evidence="9 18" id="KW-0630">Potassium</keyword>
<accession>A0A1C4E4H1</accession>
<evidence type="ECO:0000256" key="1">
    <source>
        <dbReference type="ARBA" id="ARBA00000013"/>
    </source>
</evidence>
<dbReference type="GO" id="GO:0052855">
    <property type="term" value="F:ADP-dependent NAD(P)H-hydrate dehydratase activity"/>
    <property type="evidence" value="ECO:0007669"/>
    <property type="project" value="UniProtKB-UniRule"/>
</dbReference>
<organism evidence="22 23">
    <name type="scientific">Chitinophaga costaii</name>
    <dbReference type="NCBI Taxonomy" id="1335309"/>
    <lineage>
        <taxon>Bacteria</taxon>
        <taxon>Pseudomonadati</taxon>
        <taxon>Bacteroidota</taxon>
        <taxon>Chitinophagia</taxon>
        <taxon>Chitinophagales</taxon>
        <taxon>Chitinophagaceae</taxon>
        <taxon>Chitinophaga</taxon>
    </lineage>
</organism>
<feature type="binding site" evidence="17">
    <location>
        <position position="263"/>
    </location>
    <ligand>
        <name>(6S)-NADPHX</name>
        <dbReference type="ChEBI" id="CHEBI:64076"/>
    </ligand>
</feature>
<feature type="binding site" evidence="18">
    <location>
        <position position="126"/>
    </location>
    <ligand>
        <name>K(+)</name>
        <dbReference type="ChEBI" id="CHEBI:29103"/>
    </ligand>
</feature>
<keyword evidence="13" id="KW-0511">Multifunctional enzyme</keyword>
<evidence type="ECO:0000259" key="20">
    <source>
        <dbReference type="PROSITE" id="PS51383"/>
    </source>
</evidence>
<evidence type="ECO:0000256" key="6">
    <source>
        <dbReference type="ARBA" id="ARBA00022741"/>
    </source>
</evidence>
<dbReference type="InterPro" id="IPR029056">
    <property type="entry name" value="Ribokinase-like"/>
</dbReference>
<evidence type="ECO:0000313" key="23">
    <source>
        <dbReference type="Proteomes" id="UP000242818"/>
    </source>
</evidence>
<evidence type="ECO:0000256" key="19">
    <source>
        <dbReference type="PIRNR" id="PIRNR017184"/>
    </source>
</evidence>
<gene>
    <name evidence="18" type="primary">nnrE</name>
    <name evidence="17" type="synonym">nnrD</name>
    <name evidence="22" type="ORF">GA0116948_10782</name>
</gene>
<comment type="cofactor">
    <cofactor evidence="17">
        <name>Mg(2+)</name>
        <dbReference type="ChEBI" id="CHEBI:18420"/>
    </cofactor>
</comment>
<comment type="function">
    <text evidence="14 19">Bifunctional enzyme that catalyzes the epimerization of the S- and R-forms of NAD(P)HX and the dehydration of the S-form of NAD(P)HX at the expense of ADP, which is converted to AMP. This allows the repair of both epimers of NAD(P)HX, a damaged form of NAD(P)H that is a result of enzymatic or heat-dependent hydration.</text>
</comment>
<feature type="domain" description="YjeF C-terminal" evidence="20">
    <location>
        <begin position="228"/>
        <end position="507"/>
    </location>
</feature>
<dbReference type="STRING" id="1335309.GA0116948_10782"/>
<dbReference type="NCBIfam" id="TIGR00196">
    <property type="entry name" value="yjeF_cterm"/>
    <property type="match status" value="1"/>
</dbReference>
<evidence type="ECO:0000256" key="2">
    <source>
        <dbReference type="ARBA" id="ARBA00000909"/>
    </source>
</evidence>
<dbReference type="GO" id="GO:0052856">
    <property type="term" value="F:NAD(P)HX epimerase activity"/>
    <property type="evidence" value="ECO:0007669"/>
    <property type="project" value="UniProtKB-UniRule"/>
</dbReference>
<evidence type="ECO:0000256" key="16">
    <source>
        <dbReference type="ARBA" id="ARBA00049209"/>
    </source>
</evidence>
<dbReference type="GO" id="GO:0005524">
    <property type="term" value="F:ATP binding"/>
    <property type="evidence" value="ECO:0007669"/>
    <property type="project" value="UniProtKB-UniRule"/>
</dbReference>
<dbReference type="PROSITE" id="PS51383">
    <property type="entry name" value="YJEF_C_3"/>
    <property type="match status" value="1"/>
</dbReference>
<comment type="function">
    <text evidence="17">Catalyzes the dehydration of the S-form of NAD(P)HX at the expense of ADP, which is converted to AMP. Together with NAD(P)HX epimerase, which catalyzes the epimerization of the S- and R-forms, the enzyme allows the repair of both epimers of NAD(P)HX, a damaged form of NAD(P)H that is a result of enzymatic or heat-dependent hydration.</text>
</comment>
<comment type="catalytic activity">
    <reaction evidence="2 18 19">
        <text>(6R)-NADPHX = (6S)-NADPHX</text>
        <dbReference type="Rhea" id="RHEA:32227"/>
        <dbReference type="ChEBI" id="CHEBI:64076"/>
        <dbReference type="ChEBI" id="CHEBI:64077"/>
        <dbReference type="EC" id="5.1.99.6"/>
    </reaction>
</comment>
<feature type="binding site" evidence="18">
    <location>
        <position position="58"/>
    </location>
    <ligand>
        <name>K(+)</name>
        <dbReference type="ChEBI" id="CHEBI:29103"/>
    </ligand>
</feature>
<dbReference type="PIRSF" id="PIRSF017184">
    <property type="entry name" value="Nnr"/>
    <property type="match status" value="1"/>
</dbReference>
<dbReference type="OrthoDB" id="9806925at2"/>
<keyword evidence="11 18" id="KW-0413">Isomerase</keyword>
<evidence type="ECO:0000256" key="9">
    <source>
        <dbReference type="ARBA" id="ARBA00022958"/>
    </source>
</evidence>
<evidence type="ECO:0000256" key="4">
    <source>
        <dbReference type="ARBA" id="ARBA00009524"/>
    </source>
</evidence>
<sequence>MKIFSAAQVREADAYTIEHLPITSLQLMEKAAIQCTQWLETRYSQGYSFHIFCGAGNNGGDGLAITRLLRQLGYEATAYLLQYTDQFSTDNRANQAALHSQETAAIITLQPGDKFPALPEHAILVDAIFGTGMSRPLLGFLAETVQQLNALKDRYTIVSIDLPSGMLADESTKDLLSVQAHHTLSFEVYKLAFLLPENASRTGEVHILPIGLHKDYITQTPTRYELADTALIQSIYKPRQPFSHKGTYGHVLLIAGSYGKLGAAVLSAQACLHAGVGLLTVYVPEAGYNIIQLAAPAAMCLVDDNPQQSVQFHEAVTADGAGKYKTIAIGPGLGTSGDTARAFKKLLQRYRSPMVIDADALNILAAEKQLLDLVPPHSLLTPHPKEFERLFGPSANDVERLEKLAAAARERQLYILLKGRYTAIAGPDGAVYFNATGNAGMATGGSGDVLTGILAGILAQGYAPKDAMVLGAWLHGLAGDLGAAASSQEALLASDMVQYIGKAYQEIAGYATLQHPSKNL</sequence>
<keyword evidence="10 17" id="KW-0520">NAD</keyword>
<keyword evidence="8 17" id="KW-0521">NADP</keyword>